<accession>A0AAN8R7X9</accession>
<evidence type="ECO:0000313" key="2">
    <source>
        <dbReference type="Proteomes" id="UP001313282"/>
    </source>
</evidence>
<keyword evidence="2" id="KW-1185">Reference proteome</keyword>
<name>A0AAN8R7X9_9PEZI</name>
<dbReference type="EMBL" id="JAVHNR010000012">
    <property type="protein sequence ID" value="KAK6330043.1"/>
    <property type="molecule type" value="Genomic_DNA"/>
</dbReference>
<sequence>MSEPFPFPPTEVFTVEGRKLRGNIYYPDEDIKITLGERKGDNSLLNFRLALLKPTRMTMQGTTAQRVCEGILSIKDFLSSLVTKFLDGKIPDSEVKEIATRFSTRGQISAFGLAFDLNGLIGVEAEETSMPLDTRDILGLLYTVDYYGHRGQIQSGLHSLLEIAIAETLWEEGPSDSEGEDNKSTLYIDRTAEDIPTNIWLTCPPLGHFLRGRGLKIEMLGAKKEGADSGENGFFSVLKIESIGKGMRKWRLSESGPTLARAHFLTCHAALLALQAAYNDPAVY</sequence>
<protein>
    <submittedName>
        <fullName evidence="1">Uncharacterized protein</fullName>
    </submittedName>
</protein>
<gene>
    <name evidence="1" type="ORF">TWF718_003471</name>
</gene>
<proteinExistence type="predicted"/>
<dbReference type="AlphaFoldDB" id="A0AAN8R7X9"/>
<evidence type="ECO:0000313" key="1">
    <source>
        <dbReference type="EMBL" id="KAK6330043.1"/>
    </source>
</evidence>
<organism evidence="1 2">
    <name type="scientific">Orbilia javanica</name>
    <dbReference type="NCBI Taxonomy" id="47235"/>
    <lineage>
        <taxon>Eukaryota</taxon>
        <taxon>Fungi</taxon>
        <taxon>Dikarya</taxon>
        <taxon>Ascomycota</taxon>
        <taxon>Pezizomycotina</taxon>
        <taxon>Orbiliomycetes</taxon>
        <taxon>Orbiliales</taxon>
        <taxon>Orbiliaceae</taxon>
        <taxon>Orbilia</taxon>
    </lineage>
</organism>
<comment type="caution">
    <text evidence="1">The sequence shown here is derived from an EMBL/GenBank/DDBJ whole genome shotgun (WGS) entry which is preliminary data.</text>
</comment>
<dbReference type="Proteomes" id="UP001313282">
    <property type="component" value="Unassembled WGS sequence"/>
</dbReference>
<reference evidence="1 2" key="1">
    <citation type="submission" date="2019-10" db="EMBL/GenBank/DDBJ databases">
        <authorList>
            <person name="Palmer J.M."/>
        </authorList>
    </citation>
    <scope>NUCLEOTIDE SEQUENCE [LARGE SCALE GENOMIC DNA]</scope>
    <source>
        <strain evidence="1 2">TWF718</strain>
    </source>
</reference>